<sequence>MDPIDRQKAQAMAEFKRAQPSARSRRVLLSISLISVSLLVAVAQWALSLHPESFDMAPFLAWLPEVPSVDTKTVFLICNAILIIVIRDSGLMGYLTGEDPRDGLSEKRDVPPRPEIEATPPRGVNPGADEEEENDDEEEKEEEEPRQQVRDDTDEWNRRFEEFIDKVKNDMYLETPRMISQGIRR</sequence>
<dbReference type="PANTHER" id="PTHR35762:SF2">
    <property type="entry name" value="TRANSMEMBRANE PROTEIN"/>
    <property type="match status" value="1"/>
</dbReference>
<keyword evidence="5" id="KW-1185">Reference proteome</keyword>
<evidence type="ECO:0000313" key="3">
    <source>
        <dbReference type="EMBL" id="CAA2613784.1"/>
    </source>
</evidence>
<dbReference type="EMBL" id="LR746264">
    <property type="protein sequence ID" value="CAA7387901.1"/>
    <property type="molecule type" value="Genomic_DNA"/>
</dbReference>
<dbReference type="AlphaFoldDB" id="A0A7I8JW85"/>
<reference evidence="4" key="1">
    <citation type="submission" date="2020-02" db="EMBL/GenBank/DDBJ databases">
        <authorList>
            <person name="Scholz U."/>
            <person name="Mascher M."/>
            <person name="Fiebig A."/>
        </authorList>
    </citation>
    <scope>NUCLEOTIDE SEQUENCE</scope>
</reference>
<dbReference type="PANTHER" id="PTHR35762">
    <property type="entry name" value="TRANSMEMBRANE PROTEIN"/>
    <property type="match status" value="1"/>
</dbReference>
<feature type="transmembrane region" description="Helical" evidence="2">
    <location>
        <begin position="67"/>
        <end position="86"/>
    </location>
</feature>
<gene>
    <name evidence="3" type="ORF">SI7747_01000189</name>
    <name evidence="4" type="ORF">SI8410_01000230</name>
</gene>
<proteinExistence type="predicted"/>
<feature type="compositionally biased region" description="Basic and acidic residues" evidence="1">
    <location>
        <begin position="98"/>
        <end position="116"/>
    </location>
</feature>
<evidence type="ECO:0000313" key="4">
    <source>
        <dbReference type="EMBL" id="CAA7387901.1"/>
    </source>
</evidence>
<dbReference type="Proteomes" id="UP000663760">
    <property type="component" value="Chromosome 1"/>
</dbReference>
<evidence type="ECO:0000256" key="2">
    <source>
        <dbReference type="SAM" id="Phobius"/>
    </source>
</evidence>
<feature type="transmembrane region" description="Helical" evidence="2">
    <location>
        <begin position="27"/>
        <end position="47"/>
    </location>
</feature>
<name>A0A7I8JW85_SPIIN</name>
<evidence type="ECO:0000256" key="1">
    <source>
        <dbReference type="SAM" id="MobiDB-lite"/>
    </source>
</evidence>
<keyword evidence="2" id="KW-0812">Transmembrane</keyword>
<accession>A0A7I8JW85</accession>
<protein>
    <submittedName>
        <fullName evidence="4">Uncharacterized protein</fullName>
    </submittedName>
</protein>
<keyword evidence="2" id="KW-1133">Transmembrane helix</keyword>
<organism evidence="4 5">
    <name type="scientific">Spirodela intermedia</name>
    <name type="common">Intermediate duckweed</name>
    <dbReference type="NCBI Taxonomy" id="51605"/>
    <lineage>
        <taxon>Eukaryota</taxon>
        <taxon>Viridiplantae</taxon>
        <taxon>Streptophyta</taxon>
        <taxon>Embryophyta</taxon>
        <taxon>Tracheophyta</taxon>
        <taxon>Spermatophyta</taxon>
        <taxon>Magnoliopsida</taxon>
        <taxon>Liliopsida</taxon>
        <taxon>Araceae</taxon>
        <taxon>Lemnoideae</taxon>
        <taxon>Spirodela</taxon>
    </lineage>
</organism>
<dbReference type="EMBL" id="LR743588">
    <property type="protein sequence ID" value="CAA2613784.1"/>
    <property type="molecule type" value="Genomic_DNA"/>
</dbReference>
<feature type="compositionally biased region" description="Basic and acidic residues" evidence="1">
    <location>
        <begin position="143"/>
        <end position="155"/>
    </location>
</feature>
<evidence type="ECO:0000313" key="5">
    <source>
        <dbReference type="Proteomes" id="UP000663760"/>
    </source>
</evidence>
<keyword evidence="2" id="KW-0472">Membrane</keyword>
<feature type="compositionally biased region" description="Acidic residues" evidence="1">
    <location>
        <begin position="128"/>
        <end position="142"/>
    </location>
</feature>
<feature type="region of interest" description="Disordered" evidence="1">
    <location>
        <begin position="98"/>
        <end position="155"/>
    </location>
</feature>